<feature type="compositionally biased region" description="Polar residues" evidence="1">
    <location>
        <begin position="882"/>
        <end position="908"/>
    </location>
</feature>
<feature type="compositionally biased region" description="Polar residues" evidence="1">
    <location>
        <begin position="765"/>
        <end position="873"/>
    </location>
</feature>
<feature type="region of interest" description="Disordered" evidence="1">
    <location>
        <begin position="728"/>
        <end position="1078"/>
    </location>
</feature>
<feature type="compositionally biased region" description="Basic residues" evidence="1">
    <location>
        <begin position="259"/>
        <end position="269"/>
    </location>
</feature>
<feature type="compositionally biased region" description="Basic and acidic residues" evidence="1">
    <location>
        <begin position="333"/>
        <end position="342"/>
    </location>
</feature>
<comment type="caution">
    <text evidence="2">The sequence shown here is derived from an EMBL/GenBank/DDBJ whole genome shotgun (WGS) entry which is preliminary data.</text>
</comment>
<feature type="region of interest" description="Disordered" evidence="1">
    <location>
        <begin position="599"/>
        <end position="674"/>
    </location>
</feature>
<feature type="compositionally biased region" description="Basic and acidic residues" evidence="1">
    <location>
        <begin position="72"/>
        <end position="83"/>
    </location>
</feature>
<dbReference type="AlphaFoldDB" id="A0A3S1A0A5"/>
<feature type="region of interest" description="Disordered" evidence="1">
    <location>
        <begin position="67"/>
        <end position="87"/>
    </location>
</feature>
<feature type="compositionally biased region" description="Basic residues" evidence="1">
    <location>
        <begin position="986"/>
        <end position="999"/>
    </location>
</feature>
<feature type="region of interest" description="Disordered" evidence="1">
    <location>
        <begin position="259"/>
        <end position="342"/>
    </location>
</feature>
<feature type="compositionally biased region" description="Polar residues" evidence="1">
    <location>
        <begin position="599"/>
        <end position="641"/>
    </location>
</feature>
<feature type="compositionally biased region" description="Polar residues" evidence="1">
    <location>
        <begin position="728"/>
        <end position="752"/>
    </location>
</feature>
<feature type="compositionally biased region" description="Polar residues" evidence="1">
    <location>
        <begin position="1001"/>
        <end position="1045"/>
    </location>
</feature>
<proteinExistence type="predicted"/>
<dbReference type="EMBL" id="RQTK01000030">
    <property type="protein sequence ID" value="RUS90507.1"/>
    <property type="molecule type" value="Genomic_DNA"/>
</dbReference>
<organism evidence="2 3">
    <name type="scientific">Elysia chlorotica</name>
    <name type="common">Eastern emerald elysia</name>
    <name type="synonym">Sea slug</name>
    <dbReference type="NCBI Taxonomy" id="188477"/>
    <lineage>
        <taxon>Eukaryota</taxon>
        <taxon>Metazoa</taxon>
        <taxon>Spiralia</taxon>
        <taxon>Lophotrochozoa</taxon>
        <taxon>Mollusca</taxon>
        <taxon>Gastropoda</taxon>
        <taxon>Heterobranchia</taxon>
        <taxon>Euthyneura</taxon>
        <taxon>Panpulmonata</taxon>
        <taxon>Sacoglossa</taxon>
        <taxon>Placobranchoidea</taxon>
        <taxon>Plakobranchidae</taxon>
        <taxon>Elysia</taxon>
    </lineage>
</organism>
<feature type="compositionally biased region" description="Polar residues" evidence="1">
    <location>
        <begin position="652"/>
        <end position="667"/>
    </location>
</feature>
<feature type="compositionally biased region" description="Polar residues" evidence="1">
    <location>
        <begin position="962"/>
        <end position="978"/>
    </location>
</feature>
<evidence type="ECO:0000256" key="1">
    <source>
        <dbReference type="SAM" id="MobiDB-lite"/>
    </source>
</evidence>
<sequence length="1078" mass="117036">MRDDHTIQVFASTSLYSNLGHFTLGDVSSNCMTTSGSTSSPPREMNSQAESLTSFANTDGVRIQGVGALGGKGRENQPRREKVVPSTTMQVLRMEAKTPIKNNMGSLGVNTTSNALVVKSKTAGLKTLKTSALATAAEPISRVRSHHIWQHGSCADDNSDCGSGGRTPASVSYTASLTVPHATFDDEVFINDLVKLQSHGNLLVWSRAKEEASPRPKPRRKRRKLKQTYKIDLVTAARQSREIFNDEEFVTSLVLKKRKFSKRRRRKKHPDGSSVDVKVTDKKNRATKASARSKSDTAVGGTGFRDEATAKKRHRSKSPRKRAASVISMPVSQEKKDSQKRTRQEFLEAAKAALEGRIRERMAEKGGEACNVVSSESGIERIAALFEFREKKLRLKSRKHVKRYRGVKGSSDSKNVDSKNVDSKNRSTHRENHKETDVSPLHSKIRLGRTDNSYNPPDRMKVRIDQLSTSEPDVSKLALNKRGHLLDASSGSTPSLVPSLKGAAKPGVNRAQNNRSATEMFWARRAKLPPGEGKKESSESPSQSSSRLKDKLNVTFATEDERVAGVEGRLQNRDGREPFLIEGKECIRCKPPIYRDTSSVSFLRSQPSSSSAFTPTTIKGQTMSSPALTSANTQGHASSSPAFIAAKKKEQTSSMPALTSTSSNPPFNSAYIKGEPSSITRAPASQATTLTSNNRGQTSLSPVLTPTNIQRQPTTVFALNLPNTKDQAISSTALTSPNTRARTSSSPELTSSKTREQKSPPRALTPSNTIMQISPSPALTSPKTRVQKSPSPALTSPKTKVQKSASPALTSPKTRVQKSASPALTSPKTRVQKSPSPALTSPKTSVQKSPSPVLTSPKTSVQKRPSAALTSPKTRVKISPSRALSSSKTRVQKSPSLARTSAKRTATPTTPPSGIKSPTYRRRRLVPTMSRSTSNAFVSSPRKRSRKRKKSVNANAKKKSQSDVVPSMSTSANHTDTQVLEAAHTEKKRKRRHISKKPKVSNLNYSNTNPQRDTATRENNSGQRAISTKEISLGTNKNSNSYQILTSTATDSSSTSECETAKSSSGRSIGGNKSPNEG</sequence>
<feature type="compositionally biased region" description="Basic residues" evidence="1">
    <location>
        <begin position="941"/>
        <end position="959"/>
    </location>
</feature>
<feature type="compositionally biased region" description="Low complexity" evidence="1">
    <location>
        <begin position="1046"/>
        <end position="1058"/>
    </location>
</feature>
<feature type="region of interest" description="Disordered" evidence="1">
    <location>
        <begin position="485"/>
        <end position="551"/>
    </location>
</feature>
<feature type="region of interest" description="Disordered" evidence="1">
    <location>
        <begin position="404"/>
        <end position="441"/>
    </location>
</feature>
<dbReference type="Proteomes" id="UP000271974">
    <property type="component" value="Unassembled WGS sequence"/>
</dbReference>
<evidence type="ECO:0000313" key="3">
    <source>
        <dbReference type="Proteomes" id="UP000271974"/>
    </source>
</evidence>
<evidence type="ECO:0000313" key="2">
    <source>
        <dbReference type="EMBL" id="RUS90507.1"/>
    </source>
</evidence>
<feature type="compositionally biased region" description="Basic and acidic residues" evidence="1">
    <location>
        <begin position="414"/>
        <end position="437"/>
    </location>
</feature>
<feature type="compositionally biased region" description="Basic residues" evidence="1">
    <location>
        <begin position="311"/>
        <end position="323"/>
    </location>
</feature>
<reference evidence="2 3" key="1">
    <citation type="submission" date="2019-01" db="EMBL/GenBank/DDBJ databases">
        <title>A draft genome assembly of the solar-powered sea slug Elysia chlorotica.</title>
        <authorList>
            <person name="Cai H."/>
            <person name="Li Q."/>
            <person name="Fang X."/>
            <person name="Li J."/>
            <person name="Curtis N.E."/>
            <person name="Altenburger A."/>
            <person name="Shibata T."/>
            <person name="Feng M."/>
            <person name="Maeda T."/>
            <person name="Schwartz J.A."/>
            <person name="Shigenobu S."/>
            <person name="Lundholm N."/>
            <person name="Nishiyama T."/>
            <person name="Yang H."/>
            <person name="Hasebe M."/>
            <person name="Li S."/>
            <person name="Pierce S.K."/>
            <person name="Wang J."/>
        </authorList>
    </citation>
    <scope>NUCLEOTIDE SEQUENCE [LARGE SCALE GENOMIC DNA]</scope>
    <source>
        <strain evidence="2">EC2010</strain>
        <tissue evidence="2">Whole organism of an adult</tissue>
    </source>
</reference>
<keyword evidence="3" id="KW-1185">Reference proteome</keyword>
<protein>
    <submittedName>
        <fullName evidence="2">Uncharacterized protein</fullName>
    </submittedName>
</protein>
<name>A0A3S1A0A5_ELYCH</name>
<gene>
    <name evidence="2" type="ORF">EGW08_001684</name>
</gene>
<feature type="region of interest" description="Disordered" evidence="1">
    <location>
        <begin position="686"/>
        <end position="708"/>
    </location>
</feature>
<accession>A0A3S1A0A5</accession>
<feature type="compositionally biased region" description="Polar residues" evidence="1">
    <location>
        <begin position="1062"/>
        <end position="1078"/>
    </location>
</feature>
<feature type="compositionally biased region" description="Polar residues" evidence="1">
    <location>
        <begin position="929"/>
        <end position="938"/>
    </location>
</feature>
<feature type="non-terminal residue" evidence="2">
    <location>
        <position position="1078"/>
    </location>
</feature>